<reference evidence="2 3" key="1">
    <citation type="submission" date="2014-04" db="EMBL/GenBank/DDBJ databases">
        <authorList>
            <consortium name="DOE Joint Genome Institute"/>
            <person name="Kuo A."/>
            <person name="Martino E."/>
            <person name="Perotto S."/>
            <person name="Kohler A."/>
            <person name="Nagy L.G."/>
            <person name="Floudas D."/>
            <person name="Copeland A."/>
            <person name="Barry K.W."/>
            <person name="Cichocki N."/>
            <person name="Veneault-Fourrey C."/>
            <person name="LaButti K."/>
            <person name="Lindquist E.A."/>
            <person name="Lipzen A."/>
            <person name="Lundell T."/>
            <person name="Morin E."/>
            <person name="Murat C."/>
            <person name="Sun H."/>
            <person name="Tunlid A."/>
            <person name="Henrissat B."/>
            <person name="Grigoriev I.V."/>
            <person name="Hibbett D.S."/>
            <person name="Martin F."/>
            <person name="Nordberg H.P."/>
            <person name="Cantor M.N."/>
            <person name="Hua S.X."/>
        </authorList>
    </citation>
    <scope>NUCLEOTIDE SEQUENCE [LARGE SCALE GENOMIC DNA]</scope>
    <source>
        <strain evidence="2 3">Zn</strain>
    </source>
</reference>
<dbReference type="PANTHER" id="PTHR43316:SF9">
    <property type="entry name" value="ACID DEHALOGENASE, PUTATIVE (AFU_ORTHOLOGUE AFUA_6G14460)-RELATED"/>
    <property type="match status" value="1"/>
</dbReference>
<dbReference type="PRINTS" id="PR00413">
    <property type="entry name" value="HADHALOGNASE"/>
</dbReference>
<dbReference type="SUPFAM" id="SSF56784">
    <property type="entry name" value="HAD-like"/>
    <property type="match status" value="1"/>
</dbReference>
<protein>
    <recommendedName>
        <fullName evidence="4">Haloacid dehalogenase</fullName>
    </recommendedName>
</protein>
<keyword evidence="1" id="KW-0378">Hydrolase</keyword>
<dbReference type="GO" id="GO:0016791">
    <property type="term" value="F:phosphatase activity"/>
    <property type="evidence" value="ECO:0007669"/>
    <property type="project" value="UniProtKB-ARBA"/>
</dbReference>
<dbReference type="Gene3D" id="3.40.50.1000">
    <property type="entry name" value="HAD superfamily/HAD-like"/>
    <property type="match status" value="1"/>
</dbReference>
<evidence type="ECO:0000313" key="3">
    <source>
        <dbReference type="Proteomes" id="UP000054321"/>
    </source>
</evidence>
<dbReference type="InParanoid" id="A0A0C3GES2"/>
<evidence type="ECO:0000313" key="2">
    <source>
        <dbReference type="EMBL" id="KIM94615.1"/>
    </source>
</evidence>
<proteinExistence type="predicted"/>
<gene>
    <name evidence="2" type="ORF">OIDMADRAFT_45583</name>
</gene>
<dbReference type="EMBL" id="KN832889">
    <property type="protein sequence ID" value="KIM94615.1"/>
    <property type="molecule type" value="Genomic_DNA"/>
</dbReference>
<dbReference type="HOGENOM" id="CLU_045011_3_2_1"/>
<accession>A0A0C3GES2</accession>
<name>A0A0C3GES2_OIDMZ</name>
<reference evidence="3" key="2">
    <citation type="submission" date="2015-01" db="EMBL/GenBank/DDBJ databases">
        <title>Evolutionary Origins and Diversification of the Mycorrhizal Mutualists.</title>
        <authorList>
            <consortium name="DOE Joint Genome Institute"/>
            <consortium name="Mycorrhizal Genomics Consortium"/>
            <person name="Kohler A."/>
            <person name="Kuo A."/>
            <person name="Nagy L.G."/>
            <person name="Floudas D."/>
            <person name="Copeland A."/>
            <person name="Barry K.W."/>
            <person name="Cichocki N."/>
            <person name="Veneault-Fourrey C."/>
            <person name="LaButti K."/>
            <person name="Lindquist E.A."/>
            <person name="Lipzen A."/>
            <person name="Lundell T."/>
            <person name="Morin E."/>
            <person name="Murat C."/>
            <person name="Riley R."/>
            <person name="Ohm R."/>
            <person name="Sun H."/>
            <person name="Tunlid A."/>
            <person name="Henrissat B."/>
            <person name="Grigoriev I.V."/>
            <person name="Hibbett D.S."/>
            <person name="Martin F."/>
        </authorList>
    </citation>
    <scope>NUCLEOTIDE SEQUENCE [LARGE SCALE GENOMIC DNA]</scope>
    <source>
        <strain evidence="3">Zn</strain>
    </source>
</reference>
<dbReference type="InterPro" id="IPR006439">
    <property type="entry name" value="HAD-SF_hydro_IA"/>
</dbReference>
<dbReference type="Gene3D" id="1.10.150.750">
    <property type="match status" value="1"/>
</dbReference>
<dbReference type="PANTHER" id="PTHR43316">
    <property type="entry name" value="HYDROLASE, HALOACID DELAHOGENASE-RELATED"/>
    <property type="match status" value="1"/>
</dbReference>
<dbReference type="OrthoDB" id="444127at2759"/>
<keyword evidence="3" id="KW-1185">Reference proteome</keyword>
<dbReference type="InterPro" id="IPR023214">
    <property type="entry name" value="HAD_sf"/>
</dbReference>
<dbReference type="InterPro" id="IPR036412">
    <property type="entry name" value="HAD-like_sf"/>
</dbReference>
<dbReference type="Proteomes" id="UP000054321">
    <property type="component" value="Unassembled WGS sequence"/>
</dbReference>
<evidence type="ECO:0000256" key="1">
    <source>
        <dbReference type="ARBA" id="ARBA00022801"/>
    </source>
</evidence>
<dbReference type="AlphaFoldDB" id="A0A0C3GES2"/>
<dbReference type="Pfam" id="PF00702">
    <property type="entry name" value="Hydrolase"/>
    <property type="match status" value="1"/>
</dbReference>
<organism evidence="2 3">
    <name type="scientific">Oidiodendron maius (strain Zn)</name>
    <dbReference type="NCBI Taxonomy" id="913774"/>
    <lineage>
        <taxon>Eukaryota</taxon>
        <taxon>Fungi</taxon>
        <taxon>Dikarya</taxon>
        <taxon>Ascomycota</taxon>
        <taxon>Pezizomycotina</taxon>
        <taxon>Leotiomycetes</taxon>
        <taxon>Leotiomycetes incertae sedis</taxon>
        <taxon>Myxotrichaceae</taxon>
        <taxon>Oidiodendron</taxon>
    </lineage>
</organism>
<dbReference type="InterPro" id="IPR051540">
    <property type="entry name" value="S-2-haloacid_dehalogenase"/>
</dbReference>
<sequence>MASLTDFKAISFDCYGTLIDWEAGIIAAAAPVLSQLPSTHPYNSDRFAFMKRFNEHQRTLEIDTPNMPYNDVLATSYMHVAAEAGINVSSIEAARFGRGARDWPAFLDTVHGLQTLKKHYKLIIISNVDDDNIAGTLKGPLAGVEFDAVLTAQQIGSYKPDHRNFAHLFGVIKERFGLSTRDLLHTAKSLPVDHVPAKELGLTSAWIARGQDGLSAMGGDIRELKDKVAFKWRYPSIGVMAEDVERAFYSKAQGDTYTV</sequence>
<evidence type="ECO:0008006" key="4">
    <source>
        <dbReference type="Google" id="ProtNLM"/>
    </source>
</evidence>